<dbReference type="OrthoDB" id="414418at2759"/>
<evidence type="ECO:0000313" key="2">
    <source>
        <dbReference type="EMBL" id="CAD5207820.1"/>
    </source>
</evidence>
<reference evidence="2" key="1">
    <citation type="submission" date="2020-09" db="EMBL/GenBank/DDBJ databases">
        <authorList>
            <person name="Kikuchi T."/>
        </authorList>
    </citation>
    <scope>NUCLEOTIDE SEQUENCE</scope>
    <source>
        <strain evidence="2">Ka4C1</strain>
    </source>
</reference>
<feature type="compositionally biased region" description="Basic and acidic residues" evidence="1">
    <location>
        <begin position="1"/>
        <end position="13"/>
    </location>
</feature>
<proteinExistence type="predicted"/>
<dbReference type="EMBL" id="CAJFCV020000001">
    <property type="protein sequence ID" value="CAG9079340.1"/>
    <property type="molecule type" value="Genomic_DNA"/>
</dbReference>
<gene>
    <name evidence="2" type="ORF">BXYJ_LOCUS116</name>
</gene>
<dbReference type="GO" id="GO:0016791">
    <property type="term" value="F:phosphatase activity"/>
    <property type="evidence" value="ECO:0007669"/>
    <property type="project" value="UniProtKB-ARBA"/>
</dbReference>
<dbReference type="SUPFAM" id="SSF53254">
    <property type="entry name" value="Phosphoglycerate mutase-like"/>
    <property type="match status" value="1"/>
</dbReference>
<dbReference type="PANTHER" id="PTHR16469">
    <property type="entry name" value="UBIQUITIN-ASSOCIATED AND SH3 DOMAIN-CONTAINING BA-RELATED"/>
    <property type="match status" value="1"/>
</dbReference>
<dbReference type="Gene3D" id="3.40.50.1240">
    <property type="entry name" value="Phosphoglycerate mutase-like"/>
    <property type="match status" value="1"/>
</dbReference>
<dbReference type="Proteomes" id="UP000659654">
    <property type="component" value="Unassembled WGS sequence"/>
</dbReference>
<sequence>MEKSGKKKNDDYVVARLTGKTTVSRKSRRSRISRKTKTSTHNAHKTKTTAPRPNNWNEGIPRKTRLLPPIKPVVHRPRNMILLVRSGESVRNAFPDFARDCFVPTNEHKLRYHINNINLPLSIPRRPHEEFALDPPLTEMGHFTTQALVELLVENRILIHKIYSAPSFRCVETADLLTEALHPSANDGKVCVEPTFAEYDHFPEIPAFMKPKELSMYGLKVDESYKPLAKKIKERKEHSKDVHMRVKTVMNCLHKREPIRNPIAIVATPTILQNISSCLRRDRTGKDVPVDRPTAIRMSPPSMVQVLCYEERRWRLREDLMPKFDYKYGCNWK</sequence>
<accession>A0A7I8XH84</accession>
<comment type="caution">
    <text evidence="2">The sequence shown here is derived from an EMBL/GenBank/DDBJ whole genome shotgun (WGS) entry which is preliminary data.</text>
</comment>
<feature type="compositionally biased region" description="Polar residues" evidence="1">
    <location>
        <begin position="48"/>
        <end position="57"/>
    </location>
</feature>
<protein>
    <submittedName>
        <fullName evidence="2">(pine wood nematode) hypothetical protein</fullName>
    </submittedName>
</protein>
<feature type="compositionally biased region" description="Basic residues" evidence="1">
    <location>
        <begin position="23"/>
        <end position="47"/>
    </location>
</feature>
<dbReference type="Pfam" id="PF00300">
    <property type="entry name" value="His_Phos_1"/>
    <property type="match status" value="1"/>
</dbReference>
<dbReference type="Proteomes" id="UP000582659">
    <property type="component" value="Unassembled WGS sequence"/>
</dbReference>
<dbReference type="SMR" id="A0A7I8XH84"/>
<dbReference type="EMBL" id="CAJFDI010000001">
    <property type="protein sequence ID" value="CAD5207820.1"/>
    <property type="molecule type" value="Genomic_DNA"/>
</dbReference>
<dbReference type="InterPro" id="IPR029033">
    <property type="entry name" value="His_PPase_superfam"/>
</dbReference>
<dbReference type="AlphaFoldDB" id="A0A7I8XH84"/>
<dbReference type="InterPro" id="IPR051710">
    <property type="entry name" value="Phosphatase_SH3-domain"/>
</dbReference>
<dbReference type="InterPro" id="IPR013078">
    <property type="entry name" value="His_Pase_superF_clade-1"/>
</dbReference>
<keyword evidence="3" id="KW-1185">Reference proteome</keyword>
<evidence type="ECO:0000313" key="3">
    <source>
        <dbReference type="Proteomes" id="UP000659654"/>
    </source>
</evidence>
<organism evidence="2 3">
    <name type="scientific">Bursaphelenchus xylophilus</name>
    <name type="common">Pinewood nematode worm</name>
    <name type="synonym">Aphelenchoides xylophilus</name>
    <dbReference type="NCBI Taxonomy" id="6326"/>
    <lineage>
        <taxon>Eukaryota</taxon>
        <taxon>Metazoa</taxon>
        <taxon>Ecdysozoa</taxon>
        <taxon>Nematoda</taxon>
        <taxon>Chromadorea</taxon>
        <taxon>Rhabditida</taxon>
        <taxon>Tylenchina</taxon>
        <taxon>Tylenchomorpha</taxon>
        <taxon>Aphelenchoidea</taxon>
        <taxon>Aphelenchoididae</taxon>
        <taxon>Bursaphelenchus</taxon>
    </lineage>
</organism>
<name>A0A7I8XH84_BURXY</name>
<evidence type="ECO:0000256" key="1">
    <source>
        <dbReference type="SAM" id="MobiDB-lite"/>
    </source>
</evidence>
<dbReference type="PANTHER" id="PTHR16469:SF23">
    <property type="entry name" value="HISTIDINE KINASE"/>
    <property type="match status" value="1"/>
</dbReference>
<feature type="region of interest" description="Disordered" evidence="1">
    <location>
        <begin position="1"/>
        <end position="63"/>
    </location>
</feature>